<comment type="caution">
    <text evidence="2">The sequence shown here is derived from an EMBL/GenBank/DDBJ whole genome shotgun (WGS) entry which is preliminary data.</text>
</comment>
<dbReference type="Proteomes" id="UP000298030">
    <property type="component" value="Unassembled WGS sequence"/>
</dbReference>
<reference evidence="2 3" key="1">
    <citation type="journal article" date="2019" name="Nat. Ecol. Evol.">
        <title>Megaphylogeny resolves global patterns of mushroom evolution.</title>
        <authorList>
            <person name="Varga T."/>
            <person name="Krizsan K."/>
            <person name="Foldi C."/>
            <person name="Dima B."/>
            <person name="Sanchez-Garcia M."/>
            <person name="Sanchez-Ramirez S."/>
            <person name="Szollosi G.J."/>
            <person name="Szarkandi J.G."/>
            <person name="Papp V."/>
            <person name="Albert L."/>
            <person name="Andreopoulos W."/>
            <person name="Angelini C."/>
            <person name="Antonin V."/>
            <person name="Barry K.W."/>
            <person name="Bougher N.L."/>
            <person name="Buchanan P."/>
            <person name="Buyck B."/>
            <person name="Bense V."/>
            <person name="Catcheside P."/>
            <person name="Chovatia M."/>
            <person name="Cooper J."/>
            <person name="Damon W."/>
            <person name="Desjardin D."/>
            <person name="Finy P."/>
            <person name="Geml J."/>
            <person name="Haridas S."/>
            <person name="Hughes K."/>
            <person name="Justo A."/>
            <person name="Karasinski D."/>
            <person name="Kautmanova I."/>
            <person name="Kiss B."/>
            <person name="Kocsube S."/>
            <person name="Kotiranta H."/>
            <person name="LaButti K.M."/>
            <person name="Lechner B.E."/>
            <person name="Liimatainen K."/>
            <person name="Lipzen A."/>
            <person name="Lukacs Z."/>
            <person name="Mihaltcheva S."/>
            <person name="Morgado L.N."/>
            <person name="Niskanen T."/>
            <person name="Noordeloos M.E."/>
            <person name="Ohm R.A."/>
            <person name="Ortiz-Santana B."/>
            <person name="Ovrebo C."/>
            <person name="Racz N."/>
            <person name="Riley R."/>
            <person name="Savchenko A."/>
            <person name="Shiryaev A."/>
            <person name="Soop K."/>
            <person name="Spirin V."/>
            <person name="Szebenyi C."/>
            <person name="Tomsovsky M."/>
            <person name="Tulloss R.E."/>
            <person name="Uehling J."/>
            <person name="Grigoriev I.V."/>
            <person name="Vagvolgyi C."/>
            <person name="Papp T."/>
            <person name="Martin F.M."/>
            <person name="Miettinen O."/>
            <person name="Hibbett D.S."/>
            <person name="Nagy L.G."/>
        </authorList>
    </citation>
    <scope>NUCLEOTIDE SEQUENCE [LARGE SCALE GENOMIC DNA]</scope>
    <source>
        <strain evidence="2 3">FP101781</strain>
    </source>
</reference>
<name>A0A4Y7TWN6_COPMI</name>
<feature type="region of interest" description="Disordered" evidence="1">
    <location>
        <begin position="1127"/>
        <end position="1178"/>
    </location>
</feature>
<evidence type="ECO:0000313" key="3">
    <source>
        <dbReference type="Proteomes" id="UP000298030"/>
    </source>
</evidence>
<accession>A0A4Y7TWN6</accession>
<feature type="compositionally biased region" description="Basic and acidic residues" evidence="1">
    <location>
        <begin position="1152"/>
        <end position="1165"/>
    </location>
</feature>
<evidence type="ECO:0000313" key="2">
    <source>
        <dbReference type="EMBL" id="TEB38585.1"/>
    </source>
</evidence>
<sequence length="1178" mass="133386">MRVQVAPGAVADATSGTTYNSESLYLCTTLLSIHNNQPRALNSHRKQLPMNSRISESEAPTPARNPTSGGLLVIGSQGNFCEQCGKEYARGWHLDSHVRQCRASKRALSDLLAETRTFWDSRKKRRLEMLQRESEAVPALVGRNEIDAVADDSTIHDPIAKRKPAQPIRLPARYQAIPPAPKGRALMATNSKPDRQEDTSPPIPPQSEPPASFDSNQVTHVSDPDAFGTRKTYQLPRGIDPRKLQQLTPVTSGREPGGPETGENPRSSPRDGKHEGCLGPFPNETSFWLADWYWSSGTKSLRDFQKLLHIMGRPGFSVEGVITNDWKGLFSVLGANKEDLPDDKAKWIKDEGWKLDDVIIDVPFHHKLKKPGIYPYPPAIATPEVSVYGELYSSQEFRKAYDEVQRLPSNLKNEGLERVVVGLMVWSDSTCLTDFGLAKLWPCYVSFGNESKYRRSQPSEGLCHQVAYFETISDEFFDFLKELNLGKLPTKALVTHCNRKVFHKQWSLMLDEELLHAMENGIIILCPDATIRNNGGHGCHRCLVRDTKEDLSKLGAPSDIERKQNLRNGSEDRKSVESAMEEIYSNHFAVDGTKVEALLKPRSLVPVKNAFADLAENHHFDISSALVVDLLHEFEIGRKRLEYEKESRQRLRGPPAAPAFDSLLPEPHNANVMRLLSLCAQWHALVKLRLHNDYTLDLLDYTTSLLGAAIRRFDRNTCSMYDTKELAKEAEARSRREGAGKGKNPAKRPAYLGVYTIKLHFLGDYVESIRRFGTCDSYSTEIGELCHRLPKSWYPRTDRKDYKRQISQIERRQSRLSAIRGNLQSLGSPATGDSPQNTRILDDVEYTVGGDQNTPLELNLAFSVGLGSGRHDWRAEFITKLKQHLLPRIIKALGFNPDTLDSSQWPSVNLKDNRLYGHQLMRISSPAYDPPRRNEDIIHINSPQRNFMLKNHLYTPQSSSIEHPYLYGQALGIFHANVSYVGILPNGTRCYASHRIDLVWVRWYSLHQFGKEFDLDIVQPCPLRERSTLGFIDPATVLRAVHLVPQFSAGELDESDEWGRLLPSWLPSPRRSESIWKYYYINKYVDRDMFMRYQWGMSIGHTYMFAGFPPPSLPSIPSDFDFCILAEREDAPPESTDTTSPLHGDDDPEREDDSHLSDRDPRGSESEESDLEDVGRHA</sequence>
<dbReference type="OrthoDB" id="3269417at2759"/>
<protein>
    <submittedName>
        <fullName evidence="2">Uncharacterized protein</fullName>
    </submittedName>
</protein>
<feature type="region of interest" description="Disordered" evidence="1">
    <location>
        <begin position="152"/>
        <end position="276"/>
    </location>
</feature>
<proteinExistence type="predicted"/>
<gene>
    <name evidence="2" type="ORF">FA13DRAFT_1784905</name>
</gene>
<dbReference type="Pfam" id="PF18759">
    <property type="entry name" value="Plavaka"/>
    <property type="match status" value="1"/>
</dbReference>
<evidence type="ECO:0000256" key="1">
    <source>
        <dbReference type="SAM" id="MobiDB-lite"/>
    </source>
</evidence>
<dbReference type="AlphaFoldDB" id="A0A4Y7TWN6"/>
<dbReference type="EMBL" id="QPFP01000002">
    <property type="protein sequence ID" value="TEB38585.1"/>
    <property type="molecule type" value="Genomic_DNA"/>
</dbReference>
<keyword evidence="3" id="KW-1185">Reference proteome</keyword>
<organism evidence="2 3">
    <name type="scientific">Coprinellus micaceus</name>
    <name type="common">Glistening ink-cap mushroom</name>
    <name type="synonym">Coprinus micaceus</name>
    <dbReference type="NCBI Taxonomy" id="71717"/>
    <lineage>
        <taxon>Eukaryota</taxon>
        <taxon>Fungi</taxon>
        <taxon>Dikarya</taxon>
        <taxon>Basidiomycota</taxon>
        <taxon>Agaricomycotina</taxon>
        <taxon>Agaricomycetes</taxon>
        <taxon>Agaricomycetidae</taxon>
        <taxon>Agaricales</taxon>
        <taxon>Agaricineae</taxon>
        <taxon>Psathyrellaceae</taxon>
        <taxon>Coprinellus</taxon>
    </lineage>
</organism>
<dbReference type="STRING" id="71717.A0A4Y7TWN6"/>
<dbReference type="InterPro" id="IPR041078">
    <property type="entry name" value="Plavaka"/>
</dbReference>